<sequence>MMQLTNLTQNDAEKIQIYLQEFKNIQITTFQNVGFKISTNEDTKNTDKIISQAETSDESSAEISIIECSSESQEESMILELDKDCSDNVEDVENFMNPVDNQRAPREAPMMILISGLGKTGVDDVKAALPTYINVSEKGDDVCVFTKNEFTQNILKEKFPEAQFQVVSANDQSYIDSFRIQSALNWRRFKKLNAEFTAKADTKVLVVVRSNPFESREIETAKAFAKMVAKTYTNDEEHKLKFTVRGWLLAAFTEMKESKEMVDRNGVSIEFGYYANRTPIVVAKDKSIVVKMLVAVKDIDKVIKELSSFERTPVCSFANPEIKKEFRKVDENKIDVTIDIHEMPEGTAEKLEAAFKPRMPDCTFKTTPKGDLSIKCSKDKIEEVKKTIATVKVNSVVLKFTEKALK</sequence>
<protein>
    <submittedName>
        <fullName evidence="1">Uncharacterized protein</fullName>
    </submittedName>
</protein>
<keyword evidence="3" id="KW-1185">Reference proteome</keyword>
<reference evidence="2 3" key="2">
    <citation type="submission" date="2024-07" db="EMBL/GenBank/DDBJ databases">
        <authorList>
            <person name="Akdeniz Z."/>
        </authorList>
    </citation>
    <scope>NUCLEOTIDE SEQUENCE [LARGE SCALE GENOMIC DNA]</scope>
</reference>
<organism evidence="1">
    <name type="scientific">Hexamita inflata</name>
    <dbReference type="NCBI Taxonomy" id="28002"/>
    <lineage>
        <taxon>Eukaryota</taxon>
        <taxon>Metamonada</taxon>
        <taxon>Diplomonadida</taxon>
        <taxon>Hexamitidae</taxon>
        <taxon>Hexamitinae</taxon>
        <taxon>Hexamita</taxon>
    </lineage>
</organism>
<name>A0AA86QQW9_9EUKA</name>
<dbReference type="EMBL" id="CATOUU010000940">
    <property type="protein sequence ID" value="CAI9961372.1"/>
    <property type="molecule type" value="Genomic_DNA"/>
</dbReference>
<evidence type="ECO:0000313" key="3">
    <source>
        <dbReference type="Proteomes" id="UP001642409"/>
    </source>
</evidence>
<dbReference type="Proteomes" id="UP001642409">
    <property type="component" value="Unassembled WGS sequence"/>
</dbReference>
<proteinExistence type="predicted"/>
<evidence type="ECO:0000313" key="1">
    <source>
        <dbReference type="EMBL" id="CAI9961372.1"/>
    </source>
</evidence>
<evidence type="ECO:0000313" key="2">
    <source>
        <dbReference type="EMBL" id="CAL6069018.1"/>
    </source>
</evidence>
<dbReference type="EMBL" id="CAXDID020000276">
    <property type="protein sequence ID" value="CAL6069018.1"/>
    <property type="molecule type" value="Genomic_DNA"/>
</dbReference>
<accession>A0AA86QQW9</accession>
<comment type="caution">
    <text evidence="1">The sequence shown here is derived from an EMBL/GenBank/DDBJ whole genome shotgun (WGS) entry which is preliminary data.</text>
</comment>
<dbReference type="AlphaFoldDB" id="A0AA86QQW9"/>
<gene>
    <name evidence="1" type="ORF">HINF_LOCUS49017</name>
    <name evidence="2" type="ORF">HINF_LOCUS53777</name>
</gene>
<reference evidence="1" key="1">
    <citation type="submission" date="2023-06" db="EMBL/GenBank/DDBJ databases">
        <authorList>
            <person name="Kurt Z."/>
        </authorList>
    </citation>
    <scope>NUCLEOTIDE SEQUENCE</scope>
</reference>